<dbReference type="GO" id="GO:0046872">
    <property type="term" value="F:metal ion binding"/>
    <property type="evidence" value="ECO:0007669"/>
    <property type="project" value="UniProtKB-KW"/>
</dbReference>
<dbReference type="GO" id="GO:0032451">
    <property type="term" value="F:demethylase activity"/>
    <property type="evidence" value="ECO:0007669"/>
    <property type="project" value="UniProtKB-ARBA"/>
</dbReference>
<dbReference type="GO" id="GO:0016787">
    <property type="term" value="F:hydrolase activity"/>
    <property type="evidence" value="ECO:0007669"/>
    <property type="project" value="UniProtKB-ARBA"/>
</dbReference>
<dbReference type="InterPro" id="IPR005123">
    <property type="entry name" value="Oxoglu/Fe-dep_dioxygenase_dom"/>
</dbReference>
<dbReference type="AlphaFoldDB" id="B8KWS1"/>
<keyword evidence="8" id="KW-0234">DNA repair</keyword>
<name>B8KWS1_9GAMM</name>
<evidence type="ECO:0000256" key="4">
    <source>
        <dbReference type="ARBA" id="ARBA00022842"/>
    </source>
</evidence>
<evidence type="ECO:0000256" key="8">
    <source>
        <dbReference type="ARBA" id="ARBA00023204"/>
    </source>
</evidence>
<evidence type="ECO:0000313" key="10">
    <source>
        <dbReference type="EMBL" id="EED36361.1"/>
    </source>
</evidence>
<gene>
    <name evidence="10" type="ORF">NOR51B_2312</name>
</gene>
<dbReference type="Gene3D" id="2.60.120.590">
    <property type="entry name" value="Alpha-ketoglutarate-dependent dioxygenase AlkB-like"/>
    <property type="match status" value="1"/>
</dbReference>
<dbReference type="InterPro" id="IPR032854">
    <property type="entry name" value="ALKBH3"/>
</dbReference>
<dbReference type="FunFam" id="2.60.120.590:FF:000004">
    <property type="entry name" value="DNA oxidative demethylase ALKBH2"/>
    <property type="match status" value="1"/>
</dbReference>
<dbReference type="PROSITE" id="PS51471">
    <property type="entry name" value="FE2OG_OXY"/>
    <property type="match status" value="1"/>
</dbReference>
<dbReference type="PANTHER" id="PTHR31212:SF4">
    <property type="entry name" value="ALPHA-KETOGLUTARATE-DEPENDENT DIOXYGENASE ALKB HOMOLOG 3"/>
    <property type="match status" value="1"/>
</dbReference>
<dbReference type="OrthoDB" id="190276at2"/>
<dbReference type="PANTHER" id="PTHR31212">
    <property type="entry name" value="ALPHA-KETOGLUTARATE-DEPENDENT DIOXYGENASE ALKB HOMOLOG 3"/>
    <property type="match status" value="1"/>
</dbReference>
<feature type="domain" description="Fe2OG dioxygenase" evidence="9">
    <location>
        <begin position="111"/>
        <end position="208"/>
    </location>
</feature>
<proteinExistence type="predicted"/>
<keyword evidence="7" id="KW-0408">Iron</keyword>
<dbReference type="EMBL" id="DS999411">
    <property type="protein sequence ID" value="EED36361.1"/>
    <property type="molecule type" value="Genomic_DNA"/>
</dbReference>
<dbReference type="STRING" id="565045.NOR51B_2312"/>
<dbReference type="GO" id="GO:0016705">
    <property type="term" value="F:oxidoreductase activity, acting on paired donors, with incorporation or reduction of molecular oxygen"/>
    <property type="evidence" value="ECO:0007669"/>
    <property type="project" value="UniProtKB-ARBA"/>
</dbReference>
<organism evidence="10 11">
    <name type="scientific">Luminiphilus syltensis NOR5-1B</name>
    <dbReference type="NCBI Taxonomy" id="565045"/>
    <lineage>
        <taxon>Bacteria</taxon>
        <taxon>Pseudomonadati</taxon>
        <taxon>Pseudomonadota</taxon>
        <taxon>Gammaproteobacteria</taxon>
        <taxon>Cellvibrionales</taxon>
        <taxon>Halieaceae</taxon>
        <taxon>Luminiphilus</taxon>
    </lineage>
</organism>
<dbReference type="eggNOG" id="COG3145">
    <property type="taxonomic scope" value="Bacteria"/>
</dbReference>
<dbReference type="Pfam" id="PF13532">
    <property type="entry name" value="2OG-FeII_Oxy_2"/>
    <property type="match status" value="1"/>
</dbReference>
<dbReference type="GO" id="GO:0051213">
    <property type="term" value="F:dioxygenase activity"/>
    <property type="evidence" value="ECO:0007669"/>
    <property type="project" value="UniProtKB-KW"/>
</dbReference>
<keyword evidence="4" id="KW-0460">Magnesium</keyword>
<keyword evidence="5" id="KW-0223">Dioxygenase</keyword>
<evidence type="ECO:0000256" key="1">
    <source>
        <dbReference type="ARBA" id="ARBA00001954"/>
    </source>
</evidence>
<dbReference type="HOGENOM" id="CLU_048788_5_2_6"/>
<evidence type="ECO:0000256" key="5">
    <source>
        <dbReference type="ARBA" id="ARBA00022964"/>
    </source>
</evidence>
<dbReference type="SUPFAM" id="SSF51197">
    <property type="entry name" value="Clavaminate synthase-like"/>
    <property type="match status" value="1"/>
</dbReference>
<dbReference type="GO" id="GO:0140097">
    <property type="term" value="F:catalytic activity, acting on DNA"/>
    <property type="evidence" value="ECO:0007669"/>
    <property type="project" value="UniProtKB-ARBA"/>
</dbReference>
<dbReference type="GO" id="GO:0006307">
    <property type="term" value="P:DNA alkylation repair"/>
    <property type="evidence" value="ECO:0007669"/>
    <property type="project" value="InterPro"/>
</dbReference>
<dbReference type="RefSeq" id="WP_009021105.1">
    <property type="nucleotide sequence ID" value="NZ_DS999411.1"/>
</dbReference>
<evidence type="ECO:0000313" key="11">
    <source>
        <dbReference type="Proteomes" id="UP000004699"/>
    </source>
</evidence>
<keyword evidence="6" id="KW-0560">Oxidoreductase</keyword>
<evidence type="ECO:0000259" key="9">
    <source>
        <dbReference type="PROSITE" id="PS51471"/>
    </source>
</evidence>
<reference evidence="11" key="1">
    <citation type="journal article" date="2013" name="BMC Microbiol.">
        <title>Taxonomy and evolution of bacteriochlorophyll a-containing members of the OM60/NOR5 clade of marine gammaproteobacteria: description of Luminiphilus syltensis gen. nov., sp. nov., reclassification of Haliea rubra as Pseudohaliea rubra gen. nov., comb. nov., and emendation of Chromatocurvus halotolerans.</title>
        <authorList>
            <person name="Spring S."/>
            <person name="Riedel T."/>
            <person name="Sproer C."/>
            <person name="Yan S."/>
            <person name="Harder J."/>
            <person name="Fuchs B.M."/>
        </authorList>
    </citation>
    <scope>NUCLEOTIDE SEQUENCE [LARGE SCALE GENOMIC DNA]</scope>
    <source>
        <strain evidence="11">NOR51-B</strain>
    </source>
</reference>
<dbReference type="Proteomes" id="UP000004699">
    <property type="component" value="Unassembled WGS sequence"/>
</dbReference>
<keyword evidence="2" id="KW-0479">Metal-binding</keyword>
<dbReference type="InterPro" id="IPR037151">
    <property type="entry name" value="AlkB-like_sf"/>
</dbReference>
<keyword evidence="11" id="KW-1185">Reference proteome</keyword>
<accession>B8KWS1</accession>
<evidence type="ECO:0000256" key="3">
    <source>
        <dbReference type="ARBA" id="ARBA00022763"/>
    </source>
</evidence>
<evidence type="ECO:0000256" key="7">
    <source>
        <dbReference type="ARBA" id="ARBA00023004"/>
    </source>
</evidence>
<evidence type="ECO:0000256" key="2">
    <source>
        <dbReference type="ARBA" id="ARBA00022723"/>
    </source>
</evidence>
<sequence>MDLFVKPSDGFSVEELIPDDKSDFASSAKLYRSVFDDEQCRTLFNNLAHSIAWEQREITLFGKRHLQPRLIAWYGDGGASYTYSGLKLRPRPWVVPLMEIKTACEAVAGARFNGVLLNQYRDGNDAMGWHSDNETELGTNPTIASVSFGASRRFDLRHKRTKETIRSWLPNGSILVMSGQTQTDWVHQVPRTKKVGDARINLTFRWVHA</sequence>
<comment type="cofactor">
    <cofactor evidence="1">
        <name>Fe(2+)</name>
        <dbReference type="ChEBI" id="CHEBI:29033"/>
    </cofactor>
</comment>
<keyword evidence="3" id="KW-0227">DNA damage</keyword>
<dbReference type="InterPro" id="IPR027450">
    <property type="entry name" value="AlkB-like"/>
</dbReference>
<protein>
    <submittedName>
        <fullName evidence="10">2OG-Fe(II) oxygenase superfamily protein</fullName>
    </submittedName>
</protein>
<evidence type="ECO:0000256" key="6">
    <source>
        <dbReference type="ARBA" id="ARBA00023002"/>
    </source>
</evidence>